<evidence type="ECO:0000256" key="4">
    <source>
        <dbReference type="ARBA" id="ARBA00022692"/>
    </source>
</evidence>
<dbReference type="Proteomes" id="UP000193467">
    <property type="component" value="Unassembled WGS sequence"/>
</dbReference>
<gene>
    <name evidence="11" type="ORF">BCR35DRAFT_300985</name>
</gene>
<dbReference type="InterPro" id="IPR050567">
    <property type="entry name" value="Mitochondrial_Carrier"/>
</dbReference>
<accession>A0A1Y2FYL0</accession>
<name>A0A1Y2FYL0_9BASI</name>
<evidence type="ECO:0000256" key="9">
    <source>
        <dbReference type="PROSITE-ProRule" id="PRU00282"/>
    </source>
</evidence>
<dbReference type="Pfam" id="PF00153">
    <property type="entry name" value="Mito_carr"/>
    <property type="match status" value="3"/>
</dbReference>
<keyword evidence="12" id="KW-1185">Reference proteome</keyword>
<dbReference type="PROSITE" id="PS50920">
    <property type="entry name" value="SOLCAR"/>
    <property type="match status" value="3"/>
</dbReference>
<dbReference type="GO" id="GO:1990575">
    <property type="term" value="P:mitochondrial L-ornithine transmembrane transport"/>
    <property type="evidence" value="ECO:0007669"/>
    <property type="project" value="TreeGrafter"/>
</dbReference>
<dbReference type="InterPro" id="IPR018108">
    <property type="entry name" value="MCP_transmembrane"/>
</dbReference>
<feature type="repeat" description="Solcar" evidence="9">
    <location>
        <begin position="20"/>
        <end position="103"/>
    </location>
</feature>
<organism evidence="11 12">
    <name type="scientific">Leucosporidium creatinivorum</name>
    <dbReference type="NCBI Taxonomy" id="106004"/>
    <lineage>
        <taxon>Eukaryota</taxon>
        <taxon>Fungi</taxon>
        <taxon>Dikarya</taxon>
        <taxon>Basidiomycota</taxon>
        <taxon>Pucciniomycotina</taxon>
        <taxon>Microbotryomycetes</taxon>
        <taxon>Leucosporidiales</taxon>
        <taxon>Leucosporidium</taxon>
    </lineage>
</organism>
<keyword evidence="6" id="KW-1133">Transmembrane helix</keyword>
<dbReference type="AlphaFoldDB" id="A0A1Y2FYL0"/>
<evidence type="ECO:0000313" key="11">
    <source>
        <dbReference type="EMBL" id="ORY89157.1"/>
    </source>
</evidence>
<feature type="repeat" description="Solcar" evidence="9">
    <location>
        <begin position="224"/>
        <end position="311"/>
    </location>
</feature>
<evidence type="ECO:0000256" key="2">
    <source>
        <dbReference type="ARBA" id="ARBA00006375"/>
    </source>
</evidence>
<comment type="subcellular location">
    <subcellularLocation>
        <location evidence="1">Mitochondrion membrane</location>
        <topology evidence="1">Multi-pass membrane protein</topology>
    </subcellularLocation>
</comment>
<evidence type="ECO:0000256" key="6">
    <source>
        <dbReference type="ARBA" id="ARBA00022989"/>
    </source>
</evidence>
<dbReference type="InterPro" id="IPR023395">
    <property type="entry name" value="MCP_dom_sf"/>
</dbReference>
<dbReference type="GO" id="GO:0031966">
    <property type="term" value="C:mitochondrial membrane"/>
    <property type="evidence" value="ECO:0007669"/>
    <property type="project" value="UniProtKB-SubCell"/>
</dbReference>
<evidence type="ECO:0000256" key="7">
    <source>
        <dbReference type="ARBA" id="ARBA00023128"/>
    </source>
</evidence>
<dbReference type="PRINTS" id="PR00926">
    <property type="entry name" value="MITOCARRIER"/>
</dbReference>
<keyword evidence="8 9" id="KW-0472">Membrane</keyword>
<dbReference type="SUPFAM" id="SSF103506">
    <property type="entry name" value="Mitochondrial carrier"/>
    <property type="match status" value="1"/>
</dbReference>
<evidence type="ECO:0000256" key="3">
    <source>
        <dbReference type="ARBA" id="ARBA00022448"/>
    </source>
</evidence>
<keyword evidence="5" id="KW-0677">Repeat</keyword>
<keyword evidence="4 9" id="KW-0812">Transmembrane</keyword>
<dbReference type="InParanoid" id="A0A1Y2FYL0"/>
<keyword evidence="3 10" id="KW-0813">Transport</keyword>
<evidence type="ECO:0000256" key="1">
    <source>
        <dbReference type="ARBA" id="ARBA00004225"/>
    </source>
</evidence>
<dbReference type="OrthoDB" id="193856at2759"/>
<evidence type="ECO:0000256" key="8">
    <source>
        <dbReference type="ARBA" id="ARBA00023136"/>
    </source>
</evidence>
<dbReference type="STRING" id="106004.A0A1Y2FYL0"/>
<comment type="caution">
    <text evidence="11">The sequence shown here is derived from an EMBL/GenBank/DDBJ whole genome shotgun (WGS) entry which is preliminary data.</text>
</comment>
<dbReference type="EMBL" id="MCGR01000007">
    <property type="protein sequence ID" value="ORY89157.1"/>
    <property type="molecule type" value="Genomic_DNA"/>
</dbReference>
<dbReference type="GO" id="GO:0000064">
    <property type="term" value="F:L-ornithine transmembrane transporter activity"/>
    <property type="evidence" value="ECO:0007669"/>
    <property type="project" value="TreeGrafter"/>
</dbReference>
<evidence type="ECO:0000256" key="10">
    <source>
        <dbReference type="RuleBase" id="RU000488"/>
    </source>
</evidence>
<protein>
    <submittedName>
        <fullName evidence="11">Mitochondrial carrier domain-containing protein</fullName>
    </submittedName>
</protein>
<evidence type="ECO:0000256" key="5">
    <source>
        <dbReference type="ARBA" id="ARBA00022737"/>
    </source>
</evidence>
<proteinExistence type="inferred from homology"/>
<dbReference type="PANTHER" id="PTHR45624:SF57">
    <property type="entry name" value="MITOCHONDRIAL SUBSTRATE CARRIER FAMILY PROTEIN L"/>
    <property type="match status" value="1"/>
</dbReference>
<comment type="similarity">
    <text evidence="2 10">Belongs to the mitochondrial carrier (TC 2.A.29) family.</text>
</comment>
<dbReference type="InterPro" id="IPR002067">
    <property type="entry name" value="MCP"/>
</dbReference>
<evidence type="ECO:0000313" key="12">
    <source>
        <dbReference type="Proteomes" id="UP000193467"/>
    </source>
</evidence>
<dbReference type="PANTHER" id="PTHR45624">
    <property type="entry name" value="MITOCHONDRIAL BASIC AMINO ACIDS TRANSPORTER-RELATED"/>
    <property type="match status" value="1"/>
</dbReference>
<reference evidence="11 12" key="1">
    <citation type="submission" date="2016-07" db="EMBL/GenBank/DDBJ databases">
        <title>Pervasive Adenine N6-methylation of Active Genes in Fungi.</title>
        <authorList>
            <consortium name="DOE Joint Genome Institute"/>
            <person name="Mondo S.J."/>
            <person name="Dannebaum R.O."/>
            <person name="Kuo R.C."/>
            <person name="Labutti K."/>
            <person name="Haridas S."/>
            <person name="Kuo A."/>
            <person name="Salamov A."/>
            <person name="Ahrendt S.R."/>
            <person name="Lipzen A."/>
            <person name="Sullivan W."/>
            <person name="Andreopoulos W.B."/>
            <person name="Clum A."/>
            <person name="Lindquist E."/>
            <person name="Daum C."/>
            <person name="Ramamoorthy G.K."/>
            <person name="Gryganskyi A."/>
            <person name="Culley D."/>
            <person name="Magnuson J.K."/>
            <person name="James T.Y."/>
            <person name="O'Malley M.A."/>
            <person name="Stajich J.E."/>
            <person name="Spatafora J.W."/>
            <person name="Visel A."/>
            <person name="Grigoriev I.V."/>
        </authorList>
    </citation>
    <scope>NUCLEOTIDE SEQUENCE [LARGE SCALE GENOMIC DNA]</scope>
    <source>
        <strain evidence="11 12">62-1032</strain>
    </source>
</reference>
<dbReference type="Gene3D" id="1.50.40.10">
    <property type="entry name" value="Mitochondrial carrier domain"/>
    <property type="match status" value="1"/>
</dbReference>
<feature type="repeat" description="Solcar" evidence="9">
    <location>
        <begin position="125"/>
        <end position="211"/>
    </location>
</feature>
<keyword evidence="7" id="KW-0496">Mitochondrion</keyword>
<sequence length="318" mass="34530">MASSAPSTALPPTAAPTPEGLQWKGFVAGVLSGATKLLVGQPFDLIKVRMQCSTEYRNAWHCLKSTLGKEGPLALYKGASPPAVGWVLSDMMLLGSLHNYRLMFARIEARQRGEDPATEVAAERLSLKAHAMSGAMAGWTCSLIMAPVDEIKSKLQMQTTGPKIYTGPIDVAKQLVKKSGPFAFWRNLPAAAAHRTFIGGLFCSYEVMTRAFHDVPEDSPWKVSNATATFIAGGLASNIFWASSYPLDAIKNRLMADSLIKPRYPTYASAARAIWAEGGMRSVFRGFLPAMLRAFPTNASALLVWETTMRLLGAEQTR</sequence>